<dbReference type="Gene3D" id="3.40.50.11250">
    <property type="entry name" value="Protein of unknown function DUF3013"/>
    <property type="match status" value="1"/>
</dbReference>
<dbReference type="RefSeq" id="WP_166163825.1">
    <property type="nucleotide sequence ID" value="NZ_CP049740.1"/>
</dbReference>
<sequence length="174" mass="20552">MQKNIINKIKETLEDMNMPCEWRVEWFKQKHMIEIVVMIPVAMPLDERVSDQYGTVNSHDQFVFEETILLFDSRLAEIKNDNYLLSIPFDKEDGLYGGTIQALCKTLRLSVVQAISDLNEFIHDNQTVLFEMKWHNDNYLSTIKTMKDLNRFDYVIYSYPSDITEKVVDENEVE</sequence>
<evidence type="ECO:0000313" key="2">
    <source>
        <dbReference type="Proteomes" id="UP000501451"/>
    </source>
</evidence>
<proteinExistence type="predicted"/>
<accession>A0A6G7KCJ5</accession>
<dbReference type="EMBL" id="CP049740">
    <property type="protein sequence ID" value="QII82976.1"/>
    <property type="molecule type" value="Genomic_DNA"/>
</dbReference>
<dbReference type="InterPro" id="IPR021380">
    <property type="entry name" value="DUF3013"/>
</dbReference>
<evidence type="ECO:0000313" key="1">
    <source>
        <dbReference type="EMBL" id="QII82976.1"/>
    </source>
</evidence>
<dbReference type="AlphaFoldDB" id="A0A6G7KCJ5"/>
<dbReference type="KEGG" id="jar:G7057_11310"/>
<keyword evidence="2" id="KW-1185">Reference proteome</keyword>
<reference evidence="1 2" key="1">
    <citation type="journal article" date="2017" name="Int. J. Syst. Evol. Microbiol.">
        <title>Jeotgalibaca porci sp. nov. and Jeotgalibaca arthritidis sp. nov., isolated from pigs, and emended description of the genus Jeotgalibaca.</title>
        <authorList>
            <person name="Zamora L."/>
            <person name="Perez-Sancho M."/>
            <person name="Dominguez L."/>
            <person name="Fernandez-Garayzabal J.F."/>
            <person name="Vela A.I."/>
        </authorList>
    </citation>
    <scope>NUCLEOTIDE SEQUENCE [LARGE SCALE GENOMIC DNA]</scope>
    <source>
        <strain evidence="1 2">CECT 9157</strain>
    </source>
</reference>
<gene>
    <name evidence="1" type="ORF">G7057_11310</name>
</gene>
<name>A0A6G7KCJ5_9LACT</name>
<dbReference type="Proteomes" id="UP000501451">
    <property type="component" value="Chromosome"/>
</dbReference>
<organism evidence="1 2">
    <name type="scientific">Jeotgalibaca arthritidis</name>
    <dbReference type="NCBI Taxonomy" id="1868794"/>
    <lineage>
        <taxon>Bacteria</taxon>
        <taxon>Bacillati</taxon>
        <taxon>Bacillota</taxon>
        <taxon>Bacilli</taxon>
        <taxon>Lactobacillales</taxon>
        <taxon>Carnobacteriaceae</taxon>
        <taxon>Jeotgalibaca</taxon>
    </lineage>
</organism>
<protein>
    <submittedName>
        <fullName evidence="1">DUF3013 family protein</fullName>
    </submittedName>
</protein>
<dbReference type="Pfam" id="PF11217">
    <property type="entry name" value="DUF3013"/>
    <property type="match status" value="1"/>
</dbReference>